<dbReference type="Gene3D" id="3.30.70.1440">
    <property type="entry name" value="Multidrug efflux transporter AcrB pore domain"/>
    <property type="match status" value="1"/>
</dbReference>
<dbReference type="Gene3D" id="3.30.70.1430">
    <property type="entry name" value="Multidrug efflux transporter AcrB pore domain"/>
    <property type="match status" value="2"/>
</dbReference>
<dbReference type="RefSeq" id="WP_014261511.1">
    <property type="nucleotide sequence ID" value="NC_016629.1"/>
</dbReference>
<organism evidence="2 3">
    <name type="scientific">Desulfocurvibacter africanus subsp. africanus str. Walvis Bay</name>
    <dbReference type="NCBI Taxonomy" id="690850"/>
    <lineage>
        <taxon>Bacteria</taxon>
        <taxon>Pseudomonadati</taxon>
        <taxon>Thermodesulfobacteriota</taxon>
        <taxon>Desulfovibrionia</taxon>
        <taxon>Desulfovibrionales</taxon>
        <taxon>Desulfovibrionaceae</taxon>
        <taxon>Desulfocurvibacter</taxon>
    </lineage>
</organism>
<feature type="transmembrane region" description="Helical" evidence="1">
    <location>
        <begin position="965"/>
        <end position="984"/>
    </location>
</feature>
<feature type="transmembrane region" description="Helical" evidence="1">
    <location>
        <begin position="915"/>
        <end position="936"/>
    </location>
</feature>
<dbReference type="Gene3D" id="3.30.70.1320">
    <property type="entry name" value="Multidrug efflux transporter AcrB pore domain like"/>
    <property type="match status" value="1"/>
</dbReference>
<feature type="transmembrane region" description="Helical" evidence="1">
    <location>
        <begin position="889"/>
        <end position="909"/>
    </location>
</feature>
<dbReference type="HOGENOM" id="CLU_002755_1_2_7"/>
<dbReference type="SUPFAM" id="SSF82866">
    <property type="entry name" value="Multidrug efflux transporter AcrB transmembrane domain"/>
    <property type="match status" value="2"/>
</dbReference>
<dbReference type="Gene3D" id="3.30.2090.10">
    <property type="entry name" value="Multidrug efflux transporter AcrB TolC docking domain, DN and DC subdomains"/>
    <property type="match status" value="2"/>
</dbReference>
<feature type="transmembrane region" description="Helical" evidence="1">
    <location>
        <begin position="531"/>
        <end position="551"/>
    </location>
</feature>
<dbReference type="AlphaFoldDB" id="F3YYS2"/>
<dbReference type="KEGG" id="daf:Desaf_3621"/>
<evidence type="ECO:0000313" key="3">
    <source>
        <dbReference type="Proteomes" id="UP000007844"/>
    </source>
</evidence>
<dbReference type="SUPFAM" id="SSF82693">
    <property type="entry name" value="Multidrug efflux transporter AcrB pore domain, PN1, PN2, PC1 and PC2 subdomains"/>
    <property type="match status" value="3"/>
</dbReference>
<sequence>MRDIARFSVRRPVFTAMATLIVLILGGVSLSRLPIDLMPDITYPTLSISTTYENASPQEIETLVTRPVEQALSAVPGVEEVTSVSSEGQSSVRVTFTWGTDLDAAANDVRDRLDRMLSSLPEDVDRPVLRKFDLASFPVLILGASSRLDPVQMRRLLDDEVRYRIERVPGVAALDIWGGLEREIHVDLLPERIKALDISLDQIVTRIRNSNLTLPAGVVESGNHEISIRTPGEFASLDELRDTVVAERSGVTVRLRDVAEVQDSWQRVTRIVRVNGEPGVRLSVSKQSGTNTVEVAERVLAELERINEDIPQVRIVPIVDTSLYIKRSITNVASSTIYGGLFAVLVLLAFLRHVRSTLIVAAAIPISIVATFMLIYFGGFTLNLMTLGGLALGVGMLVDNAIVVLENIHRLHMQGRPPKSAAVSGAGEVAAAITASTLTTLVVFLPLVFVRGMAGVMFKQLAYVVSFSLICSLGVALTLVPMLASTIMVPSVPRSGRPGLLRKLASILGRGFTRMENEYKGLLHSCLAHRWLTIGLALGLLAGSFAFVPLIGVEMMPQTDEGEVRINVEMEAGTRLSLLDETFAPIEAIVKRAVPEAESVITSLGGSGWRTSGSHLGDMRISLVPQKQRERSSEEIAQALRKELAHIPGATIRTRAGQGLFILRMGTSGGEQLQVEIRGYDLKIADSLAEQVKAMAERIPGVTDTQISRQSGSPERMIVVDRAKAESLGVRVSDVANALQTALSGTRASGYREAGDEFDILVRLKDAEFSDLRDILDLTVANATGQAVVLRNLVTVQPSSGPVSIERQDQERIVTVSGNLSGRDMGSVIADMRAELATLPVPRGFNISFGGDFEEQQEVFGELAMGLILALVLVYMVMACLYESLRDPFVVMFSVPLAIVGVVLMLFLTRTTFNVQSFIGCIMLGGIIVNNAILLVDQTNQLRREEGFGLREAIEEAGRRRLRPILMTSLTTVFGLLPLALGLGEGGEAQAPMARAVIGGLTSSTLITLVFVPVMYSLISGNERRSLVEDELEKGGAAVLVPEEVREN</sequence>
<dbReference type="GO" id="GO:0005886">
    <property type="term" value="C:plasma membrane"/>
    <property type="evidence" value="ECO:0007669"/>
    <property type="project" value="TreeGrafter"/>
</dbReference>
<feature type="transmembrane region" description="Helical" evidence="1">
    <location>
        <begin position="426"/>
        <end position="449"/>
    </location>
</feature>
<feature type="transmembrane region" description="Helical" evidence="1">
    <location>
        <begin position="863"/>
        <end position="882"/>
    </location>
</feature>
<gene>
    <name evidence="2" type="ORF">Desaf_3621</name>
</gene>
<dbReference type="Proteomes" id="UP000007844">
    <property type="component" value="Chromosome"/>
</dbReference>
<keyword evidence="1" id="KW-0812">Transmembrane</keyword>
<keyword evidence="1" id="KW-0472">Membrane</keyword>
<evidence type="ECO:0000256" key="1">
    <source>
        <dbReference type="SAM" id="Phobius"/>
    </source>
</evidence>
<dbReference type="STRING" id="690850.Desaf_3621"/>
<feature type="transmembrane region" description="Helical" evidence="1">
    <location>
        <begin position="996"/>
        <end position="1019"/>
    </location>
</feature>
<dbReference type="eggNOG" id="COG0841">
    <property type="taxonomic scope" value="Bacteria"/>
</dbReference>
<feature type="transmembrane region" description="Helical" evidence="1">
    <location>
        <begin position="332"/>
        <end position="351"/>
    </location>
</feature>
<dbReference type="EMBL" id="CP003221">
    <property type="protein sequence ID" value="EGJ51898.1"/>
    <property type="molecule type" value="Genomic_DNA"/>
</dbReference>
<dbReference type="InterPro" id="IPR027463">
    <property type="entry name" value="AcrB_DN_DC_subdom"/>
</dbReference>
<keyword evidence="3" id="KW-1185">Reference proteome</keyword>
<feature type="transmembrane region" description="Helical" evidence="1">
    <location>
        <begin position="461"/>
        <end position="484"/>
    </location>
</feature>
<feature type="transmembrane region" description="Helical" evidence="1">
    <location>
        <begin position="358"/>
        <end position="378"/>
    </location>
</feature>
<protein>
    <submittedName>
        <fullName evidence="2">Acriflavin resistance protein</fullName>
    </submittedName>
</protein>
<keyword evidence="1" id="KW-1133">Transmembrane helix</keyword>
<dbReference type="PANTHER" id="PTHR32063">
    <property type="match status" value="1"/>
</dbReference>
<dbReference type="PANTHER" id="PTHR32063:SF0">
    <property type="entry name" value="SWARMING MOTILITY PROTEIN SWRC"/>
    <property type="match status" value="1"/>
</dbReference>
<name>F3YYS2_DESAF</name>
<accession>F3YYS2</accession>
<reference evidence="2 3" key="1">
    <citation type="journal article" date="2011" name="J. Bacteriol.">
        <title>Genome sequence of the mercury-methylating and pleomorphic Desulfovibrio africanus Strain Walvis Bay.</title>
        <authorList>
            <person name="Brown S.D."/>
            <person name="Wall J.D."/>
            <person name="Kucken A.M."/>
            <person name="Gilmour C.C."/>
            <person name="Podar M."/>
            <person name="Brandt C.C."/>
            <person name="Teshima H."/>
            <person name="Detter J.C."/>
            <person name="Han C.S."/>
            <person name="Land M.L."/>
            <person name="Lucas S."/>
            <person name="Han J."/>
            <person name="Pennacchio L."/>
            <person name="Nolan M."/>
            <person name="Pitluck S."/>
            <person name="Woyke T."/>
            <person name="Goodwin L."/>
            <person name="Palumbo A.V."/>
            <person name="Elias D.A."/>
        </authorList>
    </citation>
    <scope>NUCLEOTIDE SEQUENCE [LARGE SCALE GENOMIC DNA]</scope>
    <source>
        <strain evidence="2 3">Walvis Bay</strain>
    </source>
</reference>
<feature type="transmembrane region" description="Helical" evidence="1">
    <location>
        <begin position="384"/>
        <end position="405"/>
    </location>
</feature>
<dbReference type="InterPro" id="IPR001036">
    <property type="entry name" value="Acrflvin-R"/>
</dbReference>
<evidence type="ECO:0000313" key="2">
    <source>
        <dbReference type="EMBL" id="EGJ51898.1"/>
    </source>
</evidence>
<dbReference type="Gene3D" id="1.20.1640.10">
    <property type="entry name" value="Multidrug efflux transporter AcrB transmembrane domain"/>
    <property type="match status" value="2"/>
</dbReference>
<dbReference type="GO" id="GO:0042910">
    <property type="term" value="F:xenobiotic transmembrane transporter activity"/>
    <property type="evidence" value="ECO:0007669"/>
    <property type="project" value="TreeGrafter"/>
</dbReference>
<proteinExistence type="predicted"/>
<dbReference type="Pfam" id="PF00873">
    <property type="entry name" value="ACR_tran"/>
    <property type="match status" value="1"/>
</dbReference>
<dbReference type="PRINTS" id="PR00702">
    <property type="entry name" value="ACRIFLAVINRP"/>
</dbReference>
<dbReference type="SUPFAM" id="SSF82714">
    <property type="entry name" value="Multidrug efflux transporter AcrB TolC docking domain, DN and DC subdomains"/>
    <property type="match status" value="2"/>
</dbReference>